<name>A0ACC1NW54_9HYPO</name>
<proteinExistence type="predicted"/>
<accession>A0ACC1NW54</accession>
<evidence type="ECO:0000313" key="2">
    <source>
        <dbReference type="Proteomes" id="UP001143910"/>
    </source>
</evidence>
<keyword evidence="2" id="KW-1185">Reference proteome</keyword>
<organism evidence="1 2">
    <name type="scientific">Zarea fungicola</name>
    <dbReference type="NCBI Taxonomy" id="93591"/>
    <lineage>
        <taxon>Eukaryota</taxon>
        <taxon>Fungi</taxon>
        <taxon>Dikarya</taxon>
        <taxon>Ascomycota</taxon>
        <taxon>Pezizomycotina</taxon>
        <taxon>Sordariomycetes</taxon>
        <taxon>Hypocreomycetidae</taxon>
        <taxon>Hypocreales</taxon>
        <taxon>Cordycipitaceae</taxon>
        <taxon>Zarea</taxon>
    </lineage>
</organism>
<reference evidence="1" key="1">
    <citation type="submission" date="2022-08" db="EMBL/GenBank/DDBJ databases">
        <title>Genome Sequence of Lecanicillium fungicola.</title>
        <authorList>
            <person name="Buettner E."/>
        </authorList>
    </citation>
    <scope>NUCLEOTIDE SEQUENCE</scope>
    <source>
        <strain evidence="1">Babe33</strain>
    </source>
</reference>
<gene>
    <name evidence="1" type="ORF">NQ176_g991</name>
</gene>
<evidence type="ECO:0000313" key="1">
    <source>
        <dbReference type="EMBL" id="KAJ2983033.1"/>
    </source>
</evidence>
<comment type="caution">
    <text evidence="1">The sequence shown here is derived from an EMBL/GenBank/DDBJ whole genome shotgun (WGS) entry which is preliminary data.</text>
</comment>
<dbReference type="EMBL" id="JANJQO010000047">
    <property type="protein sequence ID" value="KAJ2983033.1"/>
    <property type="molecule type" value="Genomic_DNA"/>
</dbReference>
<protein>
    <submittedName>
        <fullName evidence="1">Uncharacterized protein</fullName>
    </submittedName>
</protein>
<sequence length="118" mass="12680">MLFTTVSAAVAFATLAFAGDCKPSDPYGQECVNVYSGQNCQAGSQSTSYKPTCKGNCYRYPFNSLNVQGSYFYGTNCVAYSDTNCNNKIGQTGNIVGQGNGKCVNFHGGQSMKCYYKC</sequence>
<dbReference type="Proteomes" id="UP001143910">
    <property type="component" value="Unassembled WGS sequence"/>
</dbReference>